<proteinExistence type="inferred from homology"/>
<keyword evidence="9" id="KW-1185">Reference proteome</keyword>
<evidence type="ECO:0000256" key="4">
    <source>
        <dbReference type="ARBA" id="ARBA00023069"/>
    </source>
</evidence>
<comment type="similarity">
    <text evidence="2">Belongs to the IFT46 family.</text>
</comment>
<dbReference type="Pfam" id="PF12317">
    <property type="entry name" value="IFT46_B_C"/>
    <property type="match status" value="1"/>
</dbReference>
<keyword evidence="4" id="KW-0969">Cilium</keyword>
<keyword evidence="6" id="KW-0966">Cell projection</keyword>
<accession>A0ABR2KNW5</accession>
<dbReference type="InterPro" id="IPR022088">
    <property type="entry name" value="Intraflagellar_transp_cmplxB"/>
</dbReference>
<comment type="caution">
    <text evidence="8">The sequence shown here is derived from an EMBL/GenBank/DDBJ whole genome shotgun (WGS) entry which is preliminary data.</text>
</comment>
<dbReference type="Proteomes" id="UP001470230">
    <property type="component" value="Unassembled WGS sequence"/>
</dbReference>
<evidence type="ECO:0000313" key="9">
    <source>
        <dbReference type="Proteomes" id="UP001470230"/>
    </source>
</evidence>
<feature type="region of interest" description="Disordered" evidence="7">
    <location>
        <begin position="26"/>
        <end position="75"/>
    </location>
</feature>
<evidence type="ECO:0000256" key="2">
    <source>
        <dbReference type="ARBA" id="ARBA00007700"/>
    </source>
</evidence>
<keyword evidence="3" id="KW-0963">Cytoplasm</keyword>
<dbReference type="PANTHER" id="PTHR13376">
    <property type="entry name" value="INTRAFLAGELLAR TRANSPORT PROTEIN 46 HOMOLOG"/>
    <property type="match status" value="1"/>
</dbReference>
<evidence type="ECO:0000313" key="8">
    <source>
        <dbReference type="EMBL" id="KAK8892446.1"/>
    </source>
</evidence>
<gene>
    <name evidence="8" type="ORF">M9Y10_029674</name>
</gene>
<dbReference type="PANTHER" id="PTHR13376:SF0">
    <property type="entry name" value="INTRAFLAGELLAR TRANSPORT PROTEIN 46 HOMOLOG"/>
    <property type="match status" value="1"/>
</dbReference>
<sequence length="292" mass="32830">MSYEEDGDNDSGLDLNIGGAKLSDSGNYDSIVQNSQNYQPYSLNANSDDDLNNGGNYDHYRSSYPQQANSNLNDDDIAEGSDMASLFSLISKFQPEPVEISVHWKPFIPDLVPAIGAIDAFIKVPRPDGEMDDLGLVIVDEPSISQSNPQILRMELREQYGINSPANEGDGYIGFIENPQKNRKALMSWLESIEEVHRNRPPPTFIYSSKMPELEQLMEPWPEEFEETLNAVPLPSAEMDLSFEDYAKVICSLLEIPVRGNIIESLHHLFSLYAQFEGNQYFQSQRAPTPTK</sequence>
<keyword evidence="5" id="KW-0206">Cytoskeleton</keyword>
<organism evidence="8 9">
    <name type="scientific">Tritrichomonas musculus</name>
    <dbReference type="NCBI Taxonomy" id="1915356"/>
    <lineage>
        <taxon>Eukaryota</taxon>
        <taxon>Metamonada</taxon>
        <taxon>Parabasalia</taxon>
        <taxon>Tritrichomonadida</taxon>
        <taxon>Tritrichomonadidae</taxon>
        <taxon>Tritrichomonas</taxon>
    </lineage>
</organism>
<feature type="compositionally biased region" description="Low complexity" evidence="7">
    <location>
        <begin position="41"/>
        <end position="57"/>
    </location>
</feature>
<name>A0ABR2KNW5_9EUKA</name>
<dbReference type="EMBL" id="JAPFFF010000004">
    <property type="protein sequence ID" value="KAK8892446.1"/>
    <property type="molecule type" value="Genomic_DNA"/>
</dbReference>
<feature type="compositionally biased region" description="Polar residues" evidence="7">
    <location>
        <begin position="63"/>
        <end position="72"/>
    </location>
</feature>
<evidence type="ECO:0000256" key="7">
    <source>
        <dbReference type="SAM" id="MobiDB-lite"/>
    </source>
</evidence>
<comment type="subcellular location">
    <subcellularLocation>
        <location evidence="1">Cytoplasm</location>
        <location evidence="1">Cytoskeleton</location>
        <location evidence="1">Cilium basal body</location>
    </subcellularLocation>
</comment>
<evidence type="ECO:0000256" key="5">
    <source>
        <dbReference type="ARBA" id="ARBA00023212"/>
    </source>
</evidence>
<evidence type="ECO:0000256" key="1">
    <source>
        <dbReference type="ARBA" id="ARBA00004120"/>
    </source>
</evidence>
<evidence type="ECO:0000256" key="3">
    <source>
        <dbReference type="ARBA" id="ARBA00022490"/>
    </source>
</evidence>
<protein>
    <submittedName>
        <fullName evidence="8">Intraflagellar transport protein 46</fullName>
    </submittedName>
</protein>
<evidence type="ECO:0000256" key="6">
    <source>
        <dbReference type="ARBA" id="ARBA00023273"/>
    </source>
</evidence>
<reference evidence="8 9" key="1">
    <citation type="submission" date="2024-04" db="EMBL/GenBank/DDBJ databases">
        <title>Tritrichomonas musculus Genome.</title>
        <authorList>
            <person name="Alves-Ferreira E."/>
            <person name="Grigg M."/>
            <person name="Lorenzi H."/>
            <person name="Galac M."/>
        </authorList>
    </citation>
    <scope>NUCLEOTIDE SEQUENCE [LARGE SCALE GENOMIC DNA]</scope>
    <source>
        <strain evidence="8 9">EAF2021</strain>
    </source>
</reference>
<feature type="compositionally biased region" description="Polar residues" evidence="7">
    <location>
        <begin position="26"/>
        <end position="40"/>
    </location>
</feature>